<evidence type="ECO:0000256" key="7">
    <source>
        <dbReference type="ARBA" id="ARBA00038293"/>
    </source>
</evidence>
<name>A0A0R3WKZ5_HYDTA</name>
<keyword evidence="11" id="KW-1185">Reference proteome</keyword>
<comment type="subunit">
    <text evidence="8">Component of the small nucleolar ribonucleoprotein particles containing H/ACA-type snoRNAs (H/ACA snoRNPs).</text>
</comment>
<dbReference type="PANTHER" id="PTHR23237:SF6">
    <property type="entry name" value="H_ACA RIBONUCLEOPROTEIN COMPLEX SUBUNIT 1"/>
    <property type="match status" value="1"/>
</dbReference>
<gene>
    <name evidence="10" type="ORF">TTAC_LOCUS1409</name>
</gene>
<dbReference type="OrthoDB" id="2187159at2759"/>
<evidence type="ECO:0000313" key="11">
    <source>
        <dbReference type="Proteomes" id="UP000274429"/>
    </source>
</evidence>
<dbReference type="InterPro" id="IPR038664">
    <property type="entry name" value="Gar1/Naf1_Cbf5-bd_sf"/>
</dbReference>
<feature type="compositionally biased region" description="Gly residues" evidence="9">
    <location>
        <begin position="1"/>
        <end position="22"/>
    </location>
</feature>
<reference evidence="10 11" key="2">
    <citation type="submission" date="2018-11" db="EMBL/GenBank/DDBJ databases">
        <authorList>
            <consortium name="Pathogen Informatics"/>
        </authorList>
    </citation>
    <scope>NUCLEOTIDE SEQUENCE [LARGE SCALE GENOMIC DNA]</scope>
</reference>
<dbReference type="Gene3D" id="2.40.10.230">
    <property type="entry name" value="Probable tRNA pseudouridine synthase domain"/>
    <property type="match status" value="1"/>
</dbReference>
<evidence type="ECO:0000256" key="3">
    <source>
        <dbReference type="ARBA" id="ARBA00022552"/>
    </source>
</evidence>
<comment type="subcellular location">
    <subcellularLocation>
        <location evidence="1 8">Nucleus</location>
        <location evidence="1 8">Nucleolus</location>
    </subcellularLocation>
</comment>
<dbReference type="GO" id="GO:0034513">
    <property type="term" value="F:box H/ACA snoRNA binding"/>
    <property type="evidence" value="ECO:0007669"/>
    <property type="project" value="TreeGrafter"/>
</dbReference>
<evidence type="ECO:0000256" key="8">
    <source>
        <dbReference type="RuleBase" id="RU364004"/>
    </source>
</evidence>
<dbReference type="AlphaFoldDB" id="A0A0R3WKZ5"/>
<evidence type="ECO:0000313" key="10">
    <source>
        <dbReference type="EMBL" id="VDM17949.1"/>
    </source>
</evidence>
<dbReference type="InterPro" id="IPR009000">
    <property type="entry name" value="Transl_B-barrel_sf"/>
</dbReference>
<evidence type="ECO:0000256" key="5">
    <source>
        <dbReference type="ARBA" id="ARBA00023242"/>
    </source>
</evidence>
<evidence type="ECO:0000256" key="6">
    <source>
        <dbReference type="ARBA" id="ARBA00023274"/>
    </source>
</evidence>
<dbReference type="FunFam" id="2.40.10.230:FF:000001">
    <property type="entry name" value="H/ACA ribonucleoprotein complex subunit"/>
    <property type="match status" value="1"/>
</dbReference>
<evidence type="ECO:0000313" key="12">
    <source>
        <dbReference type="WBParaSite" id="TTAC_0000142201-mRNA-1"/>
    </source>
</evidence>
<dbReference type="Proteomes" id="UP000274429">
    <property type="component" value="Unassembled WGS sequence"/>
</dbReference>
<evidence type="ECO:0000256" key="4">
    <source>
        <dbReference type="ARBA" id="ARBA00022884"/>
    </source>
</evidence>
<dbReference type="STRING" id="6205.A0A0R3WKZ5"/>
<keyword evidence="2 8" id="KW-0690">Ribosome biogenesis</keyword>
<comment type="function">
    <text evidence="8">Required for ribosome biogenesis. Part of a complex which catalyzes pseudouridylation of rRNA. This involves the isomerization of uridine such that the ribose is subsequently attached to C5, instead of the normal N1. Pseudouridine ("psi") residues may serve to stabilize the conformation of rRNAs.</text>
</comment>
<dbReference type="GO" id="GO:0000454">
    <property type="term" value="P:snoRNA guided rRNA pseudouridine synthesis"/>
    <property type="evidence" value="ECO:0007669"/>
    <property type="project" value="TreeGrafter"/>
</dbReference>
<protein>
    <recommendedName>
        <fullName evidence="8">H/ACA ribonucleoprotein complex subunit</fullName>
    </recommendedName>
</protein>
<reference evidence="12" key="1">
    <citation type="submission" date="2017-02" db="UniProtKB">
        <authorList>
            <consortium name="WormBaseParasite"/>
        </authorList>
    </citation>
    <scope>IDENTIFICATION</scope>
</reference>
<dbReference type="WBParaSite" id="TTAC_0000142201-mRNA-1">
    <property type="protein sequence ID" value="TTAC_0000142201-mRNA-1"/>
    <property type="gene ID" value="TTAC_0000142201"/>
</dbReference>
<accession>A0A0R3WKZ5</accession>
<keyword evidence="6 8" id="KW-0687">Ribonucleoprotein</keyword>
<feature type="region of interest" description="Disordered" evidence="9">
    <location>
        <begin position="1"/>
        <end position="26"/>
    </location>
</feature>
<evidence type="ECO:0000256" key="2">
    <source>
        <dbReference type="ARBA" id="ARBA00022517"/>
    </source>
</evidence>
<evidence type="ECO:0000256" key="1">
    <source>
        <dbReference type="ARBA" id="ARBA00004604"/>
    </source>
</evidence>
<proteinExistence type="inferred from homology"/>
<evidence type="ECO:0000256" key="9">
    <source>
        <dbReference type="SAM" id="MobiDB-lite"/>
    </source>
</evidence>
<dbReference type="Pfam" id="PF04410">
    <property type="entry name" value="Gar1"/>
    <property type="match status" value="1"/>
</dbReference>
<dbReference type="GO" id="GO:0031429">
    <property type="term" value="C:box H/ACA snoRNP complex"/>
    <property type="evidence" value="ECO:0007669"/>
    <property type="project" value="TreeGrafter"/>
</dbReference>
<dbReference type="SUPFAM" id="SSF50447">
    <property type="entry name" value="Translation proteins"/>
    <property type="match status" value="1"/>
</dbReference>
<organism evidence="12">
    <name type="scientific">Hydatigena taeniaeformis</name>
    <name type="common">Feline tapeworm</name>
    <name type="synonym">Taenia taeniaeformis</name>
    <dbReference type="NCBI Taxonomy" id="6205"/>
    <lineage>
        <taxon>Eukaryota</taxon>
        <taxon>Metazoa</taxon>
        <taxon>Spiralia</taxon>
        <taxon>Lophotrochozoa</taxon>
        <taxon>Platyhelminthes</taxon>
        <taxon>Cestoda</taxon>
        <taxon>Eucestoda</taxon>
        <taxon>Cyclophyllidea</taxon>
        <taxon>Taeniidae</taxon>
        <taxon>Hydatigera</taxon>
    </lineage>
</organism>
<comment type="similarity">
    <text evidence="7 8">Belongs to the GAR1 family.</text>
</comment>
<dbReference type="EMBL" id="UYWX01000300">
    <property type="protein sequence ID" value="VDM17949.1"/>
    <property type="molecule type" value="Genomic_DNA"/>
</dbReference>
<keyword evidence="3 8" id="KW-0698">rRNA processing</keyword>
<dbReference type="InterPro" id="IPR007504">
    <property type="entry name" value="H/ACA_rnp_Gar1/Naf1"/>
</dbReference>
<keyword evidence="5 8" id="KW-0539">Nucleus</keyword>
<sequence length="128" mass="14302">MGRGFYGGSRGSRGGFRGGRGTGSRSFEQEPLEAIELVGEVSHTCQRDLVCKLLNEGVPFFNAPIYLENKQEIGKVEEIFGPIKKSLFSVKLSDNLNTESFKEGQKMYINKFKLLTMERIMSFNAPKG</sequence>
<keyword evidence="4 8" id="KW-0694">RNA-binding</keyword>
<dbReference type="PANTHER" id="PTHR23237">
    <property type="entry name" value="NUCLEOLAR PROTEIN FAMILY A MEMBER 1 SNORNP PROTEIN GAR1"/>
    <property type="match status" value="1"/>
</dbReference>